<evidence type="ECO:0000313" key="2">
    <source>
        <dbReference type="EMBL" id="QLG29893.1"/>
    </source>
</evidence>
<protein>
    <recommendedName>
        <fullName evidence="1">Halobacterial output domain-containing protein</fullName>
    </recommendedName>
</protein>
<gene>
    <name evidence="2" type="ORF">HUG10_19995</name>
</gene>
<keyword evidence="2" id="KW-0614">Plasmid</keyword>
<dbReference type="Proteomes" id="UP000509750">
    <property type="component" value="Plasmid unnamed2"/>
</dbReference>
<evidence type="ECO:0000259" key="1">
    <source>
        <dbReference type="Pfam" id="PF18545"/>
    </source>
</evidence>
<organism evidence="2 3">
    <name type="scientific">Halorarum halophilum</name>
    <dbReference type="NCBI Taxonomy" id="2743090"/>
    <lineage>
        <taxon>Archaea</taxon>
        <taxon>Methanobacteriati</taxon>
        <taxon>Methanobacteriota</taxon>
        <taxon>Stenosarchaea group</taxon>
        <taxon>Halobacteria</taxon>
        <taxon>Halobacteriales</taxon>
        <taxon>Haloferacaceae</taxon>
        <taxon>Halorarum</taxon>
    </lineage>
</organism>
<dbReference type="InterPro" id="IPR040624">
    <property type="entry name" value="HalOD1"/>
</dbReference>
<dbReference type="AlphaFoldDB" id="A0A7D5H3T3"/>
<name>A0A7D5H3T3_9EURY</name>
<evidence type="ECO:0000313" key="3">
    <source>
        <dbReference type="Proteomes" id="UP000509750"/>
    </source>
</evidence>
<feature type="domain" description="Halobacterial output" evidence="1">
    <location>
        <begin position="1"/>
        <end position="51"/>
    </location>
</feature>
<keyword evidence="3" id="KW-1185">Reference proteome</keyword>
<sequence length="60" mass="6723">MPPLNETLAPDALDMLFEFWSESTACRSGHVSFEYSNCLVSVDDHESITVELRQESTDTA</sequence>
<proteinExistence type="predicted"/>
<accession>A0A7D5H3T3</accession>
<dbReference type="Pfam" id="PF18545">
    <property type="entry name" value="HalOD1"/>
    <property type="match status" value="1"/>
</dbReference>
<geneLocation type="plasmid" evidence="2 3">
    <name>unnamed2</name>
</geneLocation>
<dbReference type="KEGG" id="halg:HUG10_19995"/>
<dbReference type="EMBL" id="CP058531">
    <property type="protein sequence ID" value="QLG29893.1"/>
    <property type="molecule type" value="Genomic_DNA"/>
</dbReference>
<dbReference type="OrthoDB" id="271604at2157"/>
<reference evidence="2 3" key="1">
    <citation type="submission" date="2020-07" db="EMBL/GenBank/DDBJ databases">
        <title>Gai3-2, isolated from salt lake.</title>
        <authorList>
            <person name="Cui H."/>
            <person name="Shi X."/>
        </authorList>
    </citation>
    <scope>NUCLEOTIDE SEQUENCE [LARGE SCALE GENOMIC DNA]</scope>
    <source>
        <strain evidence="2 3">Gai3-2</strain>
        <plasmid evidence="2 3">unnamed2</plasmid>
    </source>
</reference>